<dbReference type="GO" id="GO:0006508">
    <property type="term" value="P:proteolysis"/>
    <property type="evidence" value="ECO:0007669"/>
    <property type="project" value="UniProtKB-KW"/>
</dbReference>
<keyword evidence="7" id="KW-0378">Hydrolase</keyword>
<evidence type="ECO:0000259" key="12">
    <source>
        <dbReference type="Pfam" id="PF02163"/>
    </source>
</evidence>
<evidence type="ECO:0000256" key="8">
    <source>
        <dbReference type="ARBA" id="ARBA00022946"/>
    </source>
</evidence>
<feature type="transmembrane region" description="Helical" evidence="11">
    <location>
        <begin position="263"/>
        <end position="281"/>
    </location>
</feature>
<feature type="transmembrane region" description="Helical" evidence="11">
    <location>
        <begin position="166"/>
        <end position="183"/>
    </location>
</feature>
<protein>
    <recommendedName>
        <fullName evidence="12">Peptidase M50 domain-containing protein</fullName>
    </recommendedName>
</protein>
<accession>A0A3B0UZ83</accession>
<feature type="non-terminal residue" evidence="13">
    <location>
        <position position="342"/>
    </location>
</feature>
<dbReference type="PANTHER" id="PTHR31412:SF0">
    <property type="entry name" value="ZINC METALLOPROTEASE EGY1, CHLOROPLASTIC-RELATED"/>
    <property type="match status" value="1"/>
</dbReference>
<evidence type="ECO:0000313" key="13">
    <source>
        <dbReference type="EMBL" id="VAW30827.1"/>
    </source>
</evidence>
<gene>
    <name evidence="13" type="ORF">MNBD_CHLOROFLEXI01-2396</name>
</gene>
<keyword evidence="3" id="KW-0150">Chloroplast</keyword>
<evidence type="ECO:0000256" key="4">
    <source>
        <dbReference type="ARBA" id="ARBA00022640"/>
    </source>
</evidence>
<comment type="subcellular location">
    <subcellularLocation>
        <location evidence="1">Membrane</location>
        <topology evidence="1">Multi-pass membrane protein</topology>
    </subcellularLocation>
    <subcellularLocation>
        <location evidence="2">Plastid</location>
        <location evidence="2">Chloroplast</location>
    </subcellularLocation>
</comment>
<feature type="domain" description="Peptidase M50" evidence="12">
    <location>
        <begin position="136"/>
        <end position="301"/>
    </location>
</feature>
<keyword evidence="10 11" id="KW-0472">Membrane</keyword>
<evidence type="ECO:0000256" key="3">
    <source>
        <dbReference type="ARBA" id="ARBA00022528"/>
    </source>
</evidence>
<reference evidence="13" key="1">
    <citation type="submission" date="2018-06" db="EMBL/GenBank/DDBJ databases">
        <authorList>
            <person name="Zhirakovskaya E."/>
        </authorList>
    </citation>
    <scope>NUCLEOTIDE SEQUENCE</scope>
</reference>
<evidence type="ECO:0000256" key="10">
    <source>
        <dbReference type="ARBA" id="ARBA00023136"/>
    </source>
</evidence>
<evidence type="ECO:0000256" key="2">
    <source>
        <dbReference type="ARBA" id="ARBA00004229"/>
    </source>
</evidence>
<dbReference type="GO" id="GO:0008233">
    <property type="term" value="F:peptidase activity"/>
    <property type="evidence" value="ECO:0007669"/>
    <property type="project" value="UniProtKB-KW"/>
</dbReference>
<keyword evidence="9 11" id="KW-1133">Transmembrane helix</keyword>
<dbReference type="GO" id="GO:0016020">
    <property type="term" value="C:membrane"/>
    <property type="evidence" value="ECO:0007669"/>
    <property type="project" value="UniProtKB-SubCell"/>
</dbReference>
<keyword evidence="5" id="KW-0645">Protease</keyword>
<proteinExistence type="predicted"/>
<dbReference type="EMBL" id="UOEU01000091">
    <property type="protein sequence ID" value="VAW30827.1"/>
    <property type="molecule type" value="Genomic_DNA"/>
</dbReference>
<evidence type="ECO:0000256" key="11">
    <source>
        <dbReference type="SAM" id="Phobius"/>
    </source>
</evidence>
<keyword evidence="6 11" id="KW-0812">Transmembrane</keyword>
<evidence type="ECO:0000256" key="9">
    <source>
        <dbReference type="ARBA" id="ARBA00022989"/>
    </source>
</evidence>
<dbReference type="AlphaFoldDB" id="A0A3B0UZ83"/>
<keyword evidence="8" id="KW-0809">Transit peptide</keyword>
<evidence type="ECO:0000256" key="5">
    <source>
        <dbReference type="ARBA" id="ARBA00022670"/>
    </source>
</evidence>
<sequence length="342" mass="37540">MQPPPEMASLPVVALDKVEAMRKGIAHLFAVGDTTLDEPHQGFVRYRGRFLSDPADCFDELRAVFEAEGFTPTIREEENGRIAIIALPQLFNPPASDWRINLALFIATVLATLATGSFYNAETADQAFQIWRGWPFSLSIMLILGAHELGHYFAARYHKVAVTLPYFIPLPIISPIGTMGAVIRLKAPIKNKRALFDIGVAGPIAGLVFAVPLLLYGLATSELGPISPEGLLEGNSIFYYFAKFAIFGQFLPNETADVYLNQVAWAGWVGLLVTALNLMPVGQLDGGHIIYSLIGERAKQLFTPVIAILGALTLASFFIDNTFTWGIWVLLLFFFGRAHAEP</sequence>
<dbReference type="PANTHER" id="PTHR31412">
    <property type="entry name" value="ZINC METALLOPROTEASE EGY1"/>
    <property type="match status" value="1"/>
</dbReference>
<feature type="transmembrane region" description="Helical" evidence="11">
    <location>
        <begin position="133"/>
        <end position="154"/>
    </location>
</feature>
<feature type="transmembrane region" description="Helical" evidence="11">
    <location>
        <begin position="301"/>
        <end position="319"/>
    </location>
</feature>
<dbReference type="GO" id="GO:0009507">
    <property type="term" value="C:chloroplast"/>
    <property type="evidence" value="ECO:0007669"/>
    <property type="project" value="UniProtKB-SubCell"/>
</dbReference>
<feature type="transmembrane region" description="Helical" evidence="11">
    <location>
        <begin position="100"/>
        <end position="121"/>
    </location>
</feature>
<dbReference type="Pfam" id="PF02163">
    <property type="entry name" value="Peptidase_M50"/>
    <property type="match status" value="1"/>
</dbReference>
<evidence type="ECO:0000256" key="1">
    <source>
        <dbReference type="ARBA" id="ARBA00004141"/>
    </source>
</evidence>
<dbReference type="CDD" id="cd06160">
    <property type="entry name" value="S2P-M50_like_2"/>
    <property type="match status" value="1"/>
</dbReference>
<keyword evidence="4" id="KW-0934">Plastid</keyword>
<organism evidence="13">
    <name type="scientific">hydrothermal vent metagenome</name>
    <dbReference type="NCBI Taxonomy" id="652676"/>
    <lineage>
        <taxon>unclassified sequences</taxon>
        <taxon>metagenomes</taxon>
        <taxon>ecological metagenomes</taxon>
    </lineage>
</organism>
<feature type="transmembrane region" description="Helical" evidence="11">
    <location>
        <begin position="195"/>
        <end position="219"/>
    </location>
</feature>
<evidence type="ECO:0000256" key="6">
    <source>
        <dbReference type="ARBA" id="ARBA00022692"/>
    </source>
</evidence>
<dbReference type="InterPro" id="IPR044838">
    <property type="entry name" value="EGY1-like"/>
</dbReference>
<name>A0A3B0UZ83_9ZZZZ</name>
<evidence type="ECO:0000256" key="7">
    <source>
        <dbReference type="ARBA" id="ARBA00022801"/>
    </source>
</evidence>
<dbReference type="InterPro" id="IPR008915">
    <property type="entry name" value="Peptidase_M50"/>
</dbReference>